<dbReference type="AlphaFoldDB" id="A0AA37XCE1"/>
<dbReference type="Gene3D" id="3.10.105.10">
    <property type="entry name" value="Dipeptide-binding Protein, Domain 3"/>
    <property type="match status" value="2"/>
</dbReference>
<dbReference type="PANTHER" id="PTHR30290">
    <property type="entry name" value="PERIPLASMIC BINDING COMPONENT OF ABC TRANSPORTER"/>
    <property type="match status" value="1"/>
</dbReference>
<dbReference type="Gene3D" id="3.90.76.10">
    <property type="entry name" value="Dipeptide-binding Protein, Domain 1"/>
    <property type="match status" value="1"/>
</dbReference>
<dbReference type="Pfam" id="PF00496">
    <property type="entry name" value="SBP_bac_5"/>
    <property type="match status" value="1"/>
</dbReference>
<evidence type="ECO:0000313" key="4">
    <source>
        <dbReference type="Proteomes" id="UP001157160"/>
    </source>
</evidence>
<dbReference type="PANTHER" id="PTHR30290:SF83">
    <property type="entry name" value="ABC TRANSPORTER SUBSTRATE-BINDING PROTEIN"/>
    <property type="match status" value="1"/>
</dbReference>
<dbReference type="SUPFAM" id="SSF53850">
    <property type="entry name" value="Periplasmic binding protein-like II"/>
    <property type="match status" value="2"/>
</dbReference>
<comment type="caution">
    <text evidence="3">The sequence shown here is derived from an EMBL/GenBank/DDBJ whole genome shotgun (WGS) entry which is preliminary data.</text>
</comment>
<feature type="signal peptide" evidence="1">
    <location>
        <begin position="1"/>
        <end position="23"/>
    </location>
</feature>
<dbReference type="GO" id="GO:1904680">
    <property type="term" value="F:peptide transmembrane transporter activity"/>
    <property type="evidence" value="ECO:0007669"/>
    <property type="project" value="TreeGrafter"/>
</dbReference>
<feature type="domain" description="Solute-binding protein family 5" evidence="2">
    <location>
        <begin position="240"/>
        <end position="529"/>
    </location>
</feature>
<sequence>MKKKAGIALGVLTAGALALTGCAPDGGGSGGGTDTEFAIAYNADGGHAAWVDAVVNSVAGTLDITAIGEPYPDFAGLREEVTDRVIESAFRTGWQADYPGLYNFLGPLYATGAGSNDGDYSNPEFDDLIAAGAAETDLDAANELYQQAQEVLLADLPVIPLWYSNVVGGYSENVDNVEFDWHSVAVFDQITKADGSVVTANGSEPQNPLIPTNTNEVGGGKILDAIFAGLVKYDTDGSAVNDVAESITVDSPTQLTVKLRQGLTFSNGEEVTSDNFIKAWNYGALASNQQLSSYFFEDIEGYNAEEDSELTGLVEVDPYTFTITLNKPAADFAQRLGYSAYFPLPDVAFDDMAAFGENPIGNGPYKLAAEGAWQHDVQIDLSVNEAYDGPRTPQNSGLQIVFYADQVGAYNDLLANQLDVLDAIPDSAFGTYEEELGDRAVNQPAAIFQSFTIPERLEHFEGEEGILRRQAISMAIDRQQITDVIFQGTRTPASDFTSPVIDGWTDSLEGAEVLEYNPERAAELWAEANEISPWE</sequence>
<reference evidence="3 4" key="1">
    <citation type="journal article" date="2014" name="Int. J. Syst. Evol. Microbiol.">
        <title>Complete genome sequence of Corynebacterium casei LMG S-19264T (=DSM 44701T), isolated from a smear-ripened cheese.</title>
        <authorList>
            <consortium name="US DOE Joint Genome Institute (JGI-PGF)"/>
            <person name="Walter F."/>
            <person name="Albersmeier A."/>
            <person name="Kalinowski J."/>
            <person name="Ruckert C."/>
        </authorList>
    </citation>
    <scope>NUCLEOTIDE SEQUENCE [LARGE SCALE GENOMIC DNA]</scope>
    <source>
        <strain evidence="3 4">NBRC 112289</strain>
    </source>
</reference>
<organism evidence="3 4">
    <name type="scientific">Arenivirga flava</name>
    <dbReference type="NCBI Taxonomy" id="1930060"/>
    <lineage>
        <taxon>Bacteria</taxon>
        <taxon>Bacillati</taxon>
        <taxon>Actinomycetota</taxon>
        <taxon>Actinomycetes</taxon>
        <taxon>Micrococcales</taxon>
        <taxon>Microbacteriaceae</taxon>
        <taxon>Arenivirga</taxon>
    </lineage>
</organism>
<evidence type="ECO:0000256" key="1">
    <source>
        <dbReference type="SAM" id="SignalP"/>
    </source>
</evidence>
<dbReference type="InterPro" id="IPR000914">
    <property type="entry name" value="SBP_5_dom"/>
</dbReference>
<keyword evidence="1" id="KW-0732">Signal</keyword>
<name>A0AA37XCE1_9MICO</name>
<keyword evidence="4" id="KW-1185">Reference proteome</keyword>
<dbReference type="EMBL" id="BSUL01000001">
    <property type="protein sequence ID" value="GMA29745.1"/>
    <property type="molecule type" value="Genomic_DNA"/>
</dbReference>
<evidence type="ECO:0000259" key="2">
    <source>
        <dbReference type="Pfam" id="PF00496"/>
    </source>
</evidence>
<accession>A0AA37XCE1</accession>
<dbReference type="GO" id="GO:0015833">
    <property type="term" value="P:peptide transport"/>
    <property type="evidence" value="ECO:0007669"/>
    <property type="project" value="TreeGrafter"/>
</dbReference>
<dbReference type="PROSITE" id="PS51257">
    <property type="entry name" value="PROKAR_LIPOPROTEIN"/>
    <property type="match status" value="1"/>
</dbReference>
<dbReference type="Proteomes" id="UP001157160">
    <property type="component" value="Unassembled WGS sequence"/>
</dbReference>
<proteinExistence type="predicted"/>
<evidence type="ECO:0000313" key="3">
    <source>
        <dbReference type="EMBL" id="GMA29745.1"/>
    </source>
</evidence>
<protein>
    <recommendedName>
        <fullName evidence="2">Solute-binding protein family 5 domain-containing protein</fullName>
    </recommendedName>
</protein>
<dbReference type="RefSeq" id="WP_284234118.1">
    <property type="nucleotide sequence ID" value="NZ_BSUL01000001.1"/>
</dbReference>
<gene>
    <name evidence="3" type="ORF">GCM10025874_29980</name>
</gene>
<dbReference type="CDD" id="cd00995">
    <property type="entry name" value="PBP2_NikA_DppA_OppA_like"/>
    <property type="match status" value="1"/>
</dbReference>
<dbReference type="InterPro" id="IPR039424">
    <property type="entry name" value="SBP_5"/>
</dbReference>
<dbReference type="Gene3D" id="3.40.190.10">
    <property type="entry name" value="Periplasmic binding protein-like II"/>
    <property type="match status" value="2"/>
</dbReference>
<feature type="chain" id="PRO_5041449835" description="Solute-binding protein family 5 domain-containing protein" evidence="1">
    <location>
        <begin position="24"/>
        <end position="535"/>
    </location>
</feature>